<organism evidence="4 5">
    <name type="scientific">Acetobacter lovaniensis</name>
    <dbReference type="NCBI Taxonomy" id="104100"/>
    <lineage>
        <taxon>Bacteria</taxon>
        <taxon>Pseudomonadati</taxon>
        <taxon>Pseudomonadota</taxon>
        <taxon>Alphaproteobacteria</taxon>
        <taxon>Acetobacterales</taxon>
        <taxon>Acetobacteraceae</taxon>
        <taxon>Acetobacter</taxon>
    </lineage>
</organism>
<dbReference type="GO" id="GO:0005737">
    <property type="term" value="C:cytoplasm"/>
    <property type="evidence" value="ECO:0007669"/>
    <property type="project" value="UniProtKB-SubCell"/>
</dbReference>
<dbReference type="GO" id="GO:0009295">
    <property type="term" value="C:nucleoid"/>
    <property type="evidence" value="ECO:0007669"/>
    <property type="project" value="InterPro"/>
</dbReference>
<dbReference type="Pfam" id="PF04245">
    <property type="entry name" value="NA37"/>
    <property type="match status" value="1"/>
</dbReference>
<comment type="subcellular location">
    <subcellularLocation>
        <location evidence="1">Cytoplasm</location>
    </subcellularLocation>
</comment>
<dbReference type="EMBL" id="JACHIE010000014">
    <property type="protein sequence ID" value="MBB6458074.1"/>
    <property type="molecule type" value="Genomic_DNA"/>
</dbReference>
<dbReference type="RefSeq" id="WP_166116156.1">
    <property type="nucleotide sequence ID" value="NZ_BAABDB010000043.1"/>
</dbReference>
<gene>
    <name evidence="4" type="ORF">HNR55_002679</name>
</gene>
<evidence type="ECO:0000313" key="4">
    <source>
        <dbReference type="EMBL" id="MBB6458074.1"/>
    </source>
</evidence>
<evidence type="ECO:0000313" key="5">
    <source>
        <dbReference type="Proteomes" id="UP000578000"/>
    </source>
</evidence>
<reference evidence="4 5" key="1">
    <citation type="submission" date="2020-08" db="EMBL/GenBank/DDBJ databases">
        <title>Genomic Encyclopedia of Type Strains, Phase IV (KMG-IV): sequencing the most valuable type-strain genomes for metagenomic binning, comparative biology and taxonomic classification.</title>
        <authorList>
            <person name="Goeker M."/>
        </authorList>
    </citation>
    <scope>NUCLEOTIDE SEQUENCE [LARGE SCALE GENOMIC DNA]</scope>
    <source>
        <strain evidence="4 5">DSM 4491</strain>
    </source>
</reference>
<keyword evidence="5" id="KW-1185">Reference proteome</keyword>
<accession>A0A841QIM0</accession>
<evidence type="ECO:0000256" key="3">
    <source>
        <dbReference type="ARBA" id="ARBA00022490"/>
    </source>
</evidence>
<name>A0A841QIM0_9PROT</name>
<evidence type="ECO:0000256" key="2">
    <source>
        <dbReference type="ARBA" id="ARBA00009035"/>
    </source>
</evidence>
<dbReference type="InterPro" id="IPR007358">
    <property type="entry name" value="Nucleoid_associated_NdpA"/>
</dbReference>
<dbReference type="PANTHER" id="PTHR38772">
    <property type="match status" value="1"/>
</dbReference>
<proteinExistence type="inferred from homology"/>
<comment type="caution">
    <text evidence="4">The sequence shown here is derived from an EMBL/GenBank/DDBJ whole genome shotgun (WGS) entry which is preliminary data.</text>
</comment>
<protein>
    <submittedName>
        <fullName evidence="4">Nucleoid-associated protein</fullName>
    </submittedName>
</protein>
<dbReference type="Proteomes" id="UP000578000">
    <property type="component" value="Unassembled WGS sequence"/>
</dbReference>
<sequence length="334" mass="37505">MNNIINAAVHDLQRGPQGFKIVQGQDKLVVTHTVQRVINELHDLYARRASKSYGKFSDQLTYSETKTYLGDYLAAGPDGFADLTAKMMVTLQNSARTRNAAAGGHVFFAHFERDNHQYLLVAIITDKLGANLTGNLDVQDVVHLDVDGFRFAGRINMTAWLDQQERYIGFLKGKGSVSEYFKEFLGCDTVIQARQDTSQLVETLKEFTLQKQMSAADREEFLTKAKGICERLASSQREIDFEEFANELFPSAPTELSEVLGSPERKLNDGFIPDRRALVPLKKFKGKTSSWSVEFDRQALTDGSIIFDADANTLTFKGLPVELAMELKRETIDE</sequence>
<dbReference type="PANTHER" id="PTHR38772:SF1">
    <property type="entry name" value="NUCLEOID-ASSOCIATED PROTEIN YEJK"/>
    <property type="match status" value="1"/>
</dbReference>
<evidence type="ECO:0000256" key="1">
    <source>
        <dbReference type="ARBA" id="ARBA00004496"/>
    </source>
</evidence>
<dbReference type="AlphaFoldDB" id="A0A841QIM0"/>
<comment type="similarity">
    <text evidence="2">Belongs to the YejK family.</text>
</comment>
<keyword evidence="3" id="KW-0963">Cytoplasm</keyword>